<evidence type="ECO:0000313" key="6">
    <source>
        <dbReference type="Proteomes" id="UP000198728"/>
    </source>
</evidence>
<keyword evidence="2" id="KW-0238">DNA-binding</keyword>
<dbReference type="InterPro" id="IPR010982">
    <property type="entry name" value="Lambda_DNA-bd_dom_sf"/>
</dbReference>
<accession>A0A1I1DS82</accession>
<dbReference type="InterPro" id="IPR028082">
    <property type="entry name" value="Peripla_BP_I"/>
</dbReference>
<dbReference type="Pfam" id="PF00532">
    <property type="entry name" value="Peripla_BP_1"/>
    <property type="match status" value="1"/>
</dbReference>
<dbReference type="OrthoDB" id="9805705at2"/>
<evidence type="ECO:0000256" key="3">
    <source>
        <dbReference type="ARBA" id="ARBA00023163"/>
    </source>
</evidence>
<gene>
    <name evidence="5" type="ORF">SAMN04488094_101424</name>
</gene>
<dbReference type="InterPro" id="IPR001761">
    <property type="entry name" value="Peripla_BP/Lac1_sug-bd_dom"/>
</dbReference>
<evidence type="ECO:0000256" key="2">
    <source>
        <dbReference type="ARBA" id="ARBA00023125"/>
    </source>
</evidence>
<keyword evidence="6" id="KW-1185">Reference proteome</keyword>
<dbReference type="AlphaFoldDB" id="A0A1I1DS82"/>
<name>A0A1I1DS82_9RHOB</name>
<proteinExistence type="predicted"/>
<dbReference type="GO" id="GO:0000976">
    <property type="term" value="F:transcription cis-regulatory region binding"/>
    <property type="evidence" value="ECO:0007669"/>
    <property type="project" value="TreeGrafter"/>
</dbReference>
<dbReference type="EMBL" id="FOLG01000001">
    <property type="protein sequence ID" value="SFB77256.1"/>
    <property type="molecule type" value="Genomic_DNA"/>
</dbReference>
<dbReference type="GO" id="GO:0003700">
    <property type="term" value="F:DNA-binding transcription factor activity"/>
    <property type="evidence" value="ECO:0007669"/>
    <property type="project" value="TreeGrafter"/>
</dbReference>
<keyword evidence="3" id="KW-0804">Transcription</keyword>
<dbReference type="SMART" id="SM00354">
    <property type="entry name" value="HTH_LACI"/>
    <property type="match status" value="1"/>
</dbReference>
<evidence type="ECO:0000259" key="4">
    <source>
        <dbReference type="PROSITE" id="PS50932"/>
    </source>
</evidence>
<dbReference type="InterPro" id="IPR000843">
    <property type="entry name" value="HTH_LacI"/>
</dbReference>
<evidence type="ECO:0000313" key="5">
    <source>
        <dbReference type="EMBL" id="SFB77256.1"/>
    </source>
</evidence>
<dbReference type="Gene3D" id="3.40.50.2300">
    <property type="match status" value="2"/>
</dbReference>
<sequence length="348" mass="37843">MADKIGNMSDFARIVGLSRPTVAKYFADPTSVRSTTRRLIEDALRVHDFRPNLFAQSLKRRNPRNIGLVVPHLIDPFYAEVVRRIETTCREMGYWAIVLSSHGEPSEETAALEMLLSLNLAGAIVAPLGHKSNLDLLQKLNKRIELVVLDARIGIDAPFVGTDNDQSISMMVDYLCRTGEPPCFMDMPGVNSNAIERREAYVRAMGRADRTPTVIPVDADGWNFEAAGFAAANRQIDIGGFPTRTIMCANDRIAFGVMAAACRRGVKIGRTADSDLRVAGHDDHPLSPFSCPGLTTVAQDYTAIATTSLNLLLAAISDEGLDAGEAPCADIPEGTALFPARLIMRESA</sequence>
<feature type="domain" description="HTH lacI-type" evidence="4">
    <location>
        <begin position="7"/>
        <end position="60"/>
    </location>
</feature>
<dbReference type="PANTHER" id="PTHR30146">
    <property type="entry name" value="LACI-RELATED TRANSCRIPTIONAL REPRESSOR"/>
    <property type="match status" value="1"/>
</dbReference>
<dbReference type="SUPFAM" id="SSF53822">
    <property type="entry name" value="Periplasmic binding protein-like I"/>
    <property type="match status" value="1"/>
</dbReference>
<reference evidence="5 6" key="1">
    <citation type="submission" date="2016-10" db="EMBL/GenBank/DDBJ databases">
        <authorList>
            <person name="de Groot N.N."/>
        </authorList>
    </citation>
    <scope>NUCLEOTIDE SEQUENCE [LARGE SCALE GENOMIC DNA]</scope>
    <source>
        <strain evidence="5 6">DSM 19548</strain>
    </source>
</reference>
<protein>
    <submittedName>
        <fullName evidence="5">Transcriptional regulator, LacI family</fullName>
    </submittedName>
</protein>
<keyword evidence="1" id="KW-0805">Transcription regulation</keyword>
<dbReference type="STRING" id="441112.SAMN04488094_101424"/>
<dbReference type="PANTHER" id="PTHR30146:SF109">
    <property type="entry name" value="HTH-TYPE TRANSCRIPTIONAL REGULATOR GALS"/>
    <property type="match status" value="1"/>
</dbReference>
<dbReference type="CDD" id="cd06267">
    <property type="entry name" value="PBP1_LacI_sugar_binding-like"/>
    <property type="match status" value="1"/>
</dbReference>
<dbReference type="Proteomes" id="UP000198728">
    <property type="component" value="Unassembled WGS sequence"/>
</dbReference>
<dbReference type="SUPFAM" id="SSF47413">
    <property type="entry name" value="lambda repressor-like DNA-binding domains"/>
    <property type="match status" value="1"/>
</dbReference>
<dbReference type="Gene3D" id="1.10.260.40">
    <property type="entry name" value="lambda repressor-like DNA-binding domains"/>
    <property type="match status" value="1"/>
</dbReference>
<evidence type="ECO:0000256" key="1">
    <source>
        <dbReference type="ARBA" id="ARBA00023015"/>
    </source>
</evidence>
<organism evidence="5 6">
    <name type="scientific">Tropicimonas isoalkanivorans</name>
    <dbReference type="NCBI Taxonomy" id="441112"/>
    <lineage>
        <taxon>Bacteria</taxon>
        <taxon>Pseudomonadati</taxon>
        <taxon>Pseudomonadota</taxon>
        <taxon>Alphaproteobacteria</taxon>
        <taxon>Rhodobacterales</taxon>
        <taxon>Roseobacteraceae</taxon>
        <taxon>Tropicimonas</taxon>
    </lineage>
</organism>
<dbReference type="PROSITE" id="PS50932">
    <property type="entry name" value="HTH_LACI_2"/>
    <property type="match status" value="1"/>
</dbReference>
<dbReference type="CDD" id="cd01392">
    <property type="entry name" value="HTH_LacI"/>
    <property type="match status" value="1"/>
</dbReference>